<evidence type="ECO:0000313" key="2">
    <source>
        <dbReference type="EMBL" id="AKN63325.1"/>
    </source>
</evidence>
<accession>A0A023MI71</accession>
<reference evidence="1" key="1">
    <citation type="journal article" date="2014" name="Arch. Virol.">
        <title>Complete genome sequence of Agrotis segetum granulovirus Shanghai strain.</title>
        <authorList>
            <person name="Zhang X."/>
            <person name="Liang Z."/>
            <person name="Yin X."/>
            <person name="Wang J."/>
            <person name="Shao X."/>
        </authorList>
    </citation>
    <scope>NUCLEOTIDE SEQUENCE</scope>
    <source>
        <strain evidence="1">L1</strain>
    </source>
</reference>
<dbReference type="Proteomes" id="UP000232958">
    <property type="component" value="Segment"/>
</dbReference>
<gene>
    <name evidence="1" type="ORF">AsGV051</name>
</gene>
<protein>
    <submittedName>
        <fullName evidence="1">Uncharacterized protein</fullName>
    </submittedName>
</protein>
<organism evidence="1">
    <name type="scientific">Agrotis segetum granulosis virus</name>
    <name type="common">AsGV</name>
    <name type="synonym">Agrotis segetum granulovirus</name>
    <dbReference type="NCBI Taxonomy" id="10464"/>
    <lineage>
        <taxon>Viruses</taxon>
        <taxon>Viruses incertae sedis</taxon>
        <taxon>Naldaviricetes</taxon>
        <taxon>Lefavirales</taxon>
        <taxon>Baculoviridae</taxon>
        <taxon>Betabaculovirus</taxon>
        <taxon>Betabaculovirus agsegetum</taxon>
    </lineage>
</organism>
<sequence length="90" mass="11044">MSTSSLLEEIIIFLESDEPIEEFHQTLKRKREETNEISEVLYKKMKKEREEKQKVNLNRKKKVKVEPLEYECDDLNLYYLRKCLEEENEM</sequence>
<evidence type="ECO:0000313" key="3">
    <source>
        <dbReference type="Proteomes" id="UP000232958"/>
    </source>
</evidence>
<organismHost>
    <name type="scientific">Agrotis segetum</name>
    <name type="common">Turnip moth</name>
    <dbReference type="NCBI Taxonomy" id="47767"/>
</organismHost>
<name>A0A023MI71_GVAS</name>
<evidence type="ECO:0000313" key="1">
    <source>
        <dbReference type="EMBL" id="AHN92090.1"/>
    </source>
</evidence>
<dbReference type="EMBL" id="KR584663">
    <property type="protein sequence ID" value="AKN63325.1"/>
    <property type="molecule type" value="Genomic_DNA"/>
</dbReference>
<dbReference type="EMBL" id="KC994902">
    <property type="protein sequence ID" value="AHN92090.1"/>
    <property type="molecule type" value="Genomic_DNA"/>
</dbReference>
<reference evidence="2 3" key="2">
    <citation type="submission" date="2015-05" db="EMBL/GenBank/DDBJ databases">
        <title>Complete Sequence of an Agrotis segetum granulovirus isolate from Europe.</title>
        <authorList>
            <person name="Gueli Alletti G."/>
            <person name="Wennmann J.T."/>
            <person name="Jehle J.A."/>
        </authorList>
    </citation>
    <scope>NUCLEOTIDE SEQUENCE [LARGE SCALE GENOMIC DNA]</scope>
    <source>
        <strain evidence="2 3">DA</strain>
    </source>
</reference>
<keyword evidence="3" id="KW-1185">Reference proteome</keyword>
<proteinExistence type="predicted"/>